<evidence type="ECO:0000313" key="2">
    <source>
        <dbReference type="Proteomes" id="UP001367508"/>
    </source>
</evidence>
<protein>
    <submittedName>
        <fullName evidence="1">Uncharacterized protein</fullName>
    </submittedName>
</protein>
<dbReference type="EMBL" id="JAYMYQ010000008">
    <property type="protein sequence ID" value="KAK7315318.1"/>
    <property type="molecule type" value="Genomic_DNA"/>
</dbReference>
<accession>A0AAN9Q167</accession>
<dbReference type="Proteomes" id="UP001367508">
    <property type="component" value="Unassembled WGS sequence"/>
</dbReference>
<organism evidence="1 2">
    <name type="scientific">Canavalia gladiata</name>
    <name type="common">Sword bean</name>
    <name type="synonym">Dolichos gladiatus</name>
    <dbReference type="NCBI Taxonomy" id="3824"/>
    <lineage>
        <taxon>Eukaryota</taxon>
        <taxon>Viridiplantae</taxon>
        <taxon>Streptophyta</taxon>
        <taxon>Embryophyta</taxon>
        <taxon>Tracheophyta</taxon>
        <taxon>Spermatophyta</taxon>
        <taxon>Magnoliopsida</taxon>
        <taxon>eudicotyledons</taxon>
        <taxon>Gunneridae</taxon>
        <taxon>Pentapetalae</taxon>
        <taxon>rosids</taxon>
        <taxon>fabids</taxon>
        <taxon>Fabales</taxon>
        <taxon>Fabaceae</taxon>
        <taxon>Papilionoideae</taxon>
        <taxon>50 kb inversion clade</taxon>
        <taxon>NPAAA clade</taxon>
        <taxon>indigoferoid/millettioid clade</taxon>
        <taxon>Phaseoleae</taxon>
        <taxon>Canavalia</taxon>
    </lineage>
</organism>
<dbReference type="AlphaFoldDB" id="A0AAN9Q167"/>
<proteinExistence type="predicted"/>
<comment type="caution">
    <text evidence="1">The sequence shown here is derived from an EMBL/GenBank/DDBJ whole genome shotgun (WGS) entry which is preliminary data.</text>
</comment>
<name>A0AAN9Q167_CANGL</name>
<reference evidence="1 2" key="1">
    <citation type="submission" date="2024-01" db="EMBL/GenBank/DDBJ databases">
        <title>The genomes of 5 underutilized Papilionoideae crops provide insights into root nodulation and disease resistanc.</title>
        <authorList>
            <person name="Jiang F."/>
        </authorList>
    </citation>
    <scope>NUCLEOTIDE SEQUENCE [LARGE SCALE GENOMIC DNA]</scope>
    <source>
        <strain evidence="1">LVBAO_FW01</strain>
        <tissue evidence="1">Leaves</tissue>
    </source>
</reference>
<sequence>MAFWPSYHGLINLQRGPIVAMEIASITTQLKGADPRPNKNPPVAAQFRMAQFVVGMVGCHAPRICRVQISSQLIPHVASLGTTSQTNACSDETWMLLKSSKCGRFFLAQLLMASLL</sequence>
<keyword evidence="2" id="KW-1185">Reference proteome</keyword>
<gene>
    <name evidence="1" type="ORF">VNO77_33858</name>
</gene>
<evidence type="ECO:0000313" key="1">
    <source>
        <dbReference type="EMBL" id="KAK7315318.1"/>
    </source>
</evidence>